<accession>A0A151CIX5</accession>
<dbReference type="Pfam" id="PF05117">
    <property type="entry name" value="DUF695"/>
    <property type="match status" value="1"/>
</dbReference>
<evidence type="ECO:0000313" key="4">
    <source>
        <dbReference type="Proteomes" id="UP000075359"/>
    </source>
</evidence>
<dbReference type="InterPro" id="IPR009671">
    <property type="entry name" value="RraB_dom"/>
</dbReference>
<dbReference type="Proteomes" id="UP000075359">
    <property type="component" value="Unassembled WGS sequence"/>
</dbReference>
<protein>
    <recommendedName>
        <fullName evidence="5">DUF695 domain-containing protein</fullName>
    </recommendedName>
</protein>
<dbReference type="Gene3D" id="3.30.70.970">
    <property type="entry name" value="RraB-like"/>
    <property type="match status" value="1"/>
</dbReference>
<dbReference type="InterPro" id="IPR016097">
    <property type="entry name" value="DUF695"/>
</dbReference>
<dbReference type="SUPFAM" id="SSF89946">
    <property type="entry name" value="Hypothetical protein VC0424"/>
    <property type="match status" value="1"/>
</dbReference>
<dbReference type="EMBL" id="LNKT01000001">
    <property type="protein sequence ID" value="KYJ87488.1"/>
    <property type="molecule type" value="Genomic_DNA"/>
</dbReference>
<evidence type="ECO:0000259" key="1">
    <source>
        <dbReference type="Pfam" id="PF05117"/>
    </source>
</evidence>
<evidence type="ECO:0000259" key="2">
    <source>
        <dbReference type="Pfam" id="PF06877"/>
    </source>
</evidence>
<dbReference type="AlphaFoldDB" id="A0A151CIX5"/>
<gene>
    <name evidence="3" type="ORF">AS592_10280</name>
</gene>
<evidence type="ECO:0008006" key="5">
    <source>
        <dbReference type="Google" id="ProtNLM"/>
    </source>
</evidence>
<dbReference type="Pfam" id="PF06877">
    <property type="entry name" value="RraB"/>
    <property type="match status" value="1"/>
</dbReference>
<feature type="domain" description="Regulator of ribonuclease activity B" evidence="2">
    <location>
        <begin position="147"/>
        <end position="244"/>
    </location>
</feature>
<sequence length="249" mass="29745">MQEYWELYMKNLEGKPASILFNAGISMEMDAIKYIYPQIAFVKVKLKEPNEKGLLSEGEQPEITYLEDKLEASLIKFRIGKYVGRVISDGYVTFLYYLQFTYNWQDFLEYALDEFESYEISSGFQEDSEWNYYQKLLYPSPREWQIIQNHKVCEQLKAKEDNLHLPRAIEHKAFFQSEYKKDDLIEQLLEEGFKVQDEISNEEGYKGISFYRIDKPFYHDIDELTLYLIDLLETYDAHYDGWETSIVKS</sequence>
<proteinExistence type="predicted"/>
<organism evidence="3 4">
    <name type="scientific">Sulfurovum riftiae</name>
    <dbReference type="NCBI Taxonomy" id="1630136"/>
    <lineage>
        <taxon>Bacteria</taxon>
        <taxon>Pseudomonadati</taxon>
        <taxon>Campylobacterota</taxon>
        <taxon>Epsilonproteobacteria</taxon>
        <taxon>Campylobacterales</taxon>
        <taxon>Sulfurovaceae</taxon>
        <taxon>Sulfurovum</taxon>
    </lineage>
</organism>
<dbReference type="STRING" id="1630136.AS592_10280"/>
<evidence type="ECO:0000313" key="3">
    <source>
        <dbReference type="EMBL" id="KYJ87488.1"/>
    </source>
</evidence>
<name>A0A151CIX5_9BACT</name>
<dbReference type="InterPro" id="IPR036701">
    <property type="entry name" value="RraB-like_sf"/>
</dbReference>
<reference evidence="3 4" key="1">
    <citation type="submission" date="2015-11" db="EMBL/GenBank/DDBJ databases">
        <title>Draft genome of Sulfurovum riftiae 1812E, a member of the Epsilonproteobacteria isolated from the tube of the deep-sea hydrothermal vent tubewom Riftia pachyptila.</title>
        <authorList>
            <person name="Vetriani C."/>
            <person name="Giovannelli D."/>
        </authorList>
    </citation>
    <scope>NUCLEOTIDE SEQUENCE [LARGE SCALE GENOMIC DNA]</scope>
    <source>
        <strain evidence="3 4">1812E</strain>
    </source>
</reference>
<dbReference type="OrthoDB" id="7839302at2"/>
<keyword evidence="4" id="KW-1185">Reference proteome</keyword>
<feature type="domain" description="DUF695" evidence="1">
    <location>
        <begin position="5"/>
        <end position="138"/>
    </location>
</feature>
<comment type="caution">
    <text evidence="3">The sequence shown here is derived from an EMBL/GenBank/DDBJ whole genome shotgun (WGS) entry which is preliminary data.</text>
</comment>